<sequence>MTPRATGLAFALLAVTIFSIQDGVSKHLGDNYPAIFIAMMRYWAFAGFAVILASRSRGGLRVAATSPRPWLQIFRGVLLAVQIVVAILSFSMVGLAQSQAIFQSAPLLVALLSMPLLGERVGWRRWTAIAVGFVGVVMILKPDTGGFDLHMLLPMAGAVIYSFYSITTRLASRTDAASTSFFYTGVAGAAAISLVGPFYWTSFSGNDGYWMAALCVFGIAGHYFLIRAFDYIDAVIVQSMSYLQLVLVTIIGVVIYGETLGFNMVVGSIIVVGAGLFTIYREARAGKRPLKIDPSGEL</sequence>
<keyword evidence="4" id="KW-1185">Reference proteome</keyword>
<dbReference type="Gene3D" id="1.10.3730.20">
    <property type="match status" value="1"/>
</dbReference>
<reference evidence="3 4" key="1">
    <citation type="submission" date="2014-06" db="EMBL/GenBank/DDBJ databases">
        <title>Rhizobium pelagicum/R2-400B4.</title>
        <authorList>
            <person name="Kimes N.E."/>
            <person name="Lopez-Perez M."/>
        </authorList>
    </citation>
    <scope>NUCLEOTIDE SEQUENCE [LARGE SCALE GENOMIC DNA]</scope>
    <source>
        <strain evidence="3 4">R2-400B4</strain>
    </source>
</reference>
<feature type="transmembrane region" description="Helical" evidence="1">
    <location>
        <begin position="262"/>
        <end position="280"/>
    </location>
</feature>
<dbReference type="EMBL" id="JOKJ01000014">
    <property type="protein sequence ID" value="KEQ06922.1"/>
    <property type="molecule type" value="Genomic_DNA"/>
</dbReference>
<dbReference type="Proteomes" id="UP000052167">
    <property type="component" value="Unassembled WGS sequence"/>
</dbReference>
<organism evidence="3 4">
    <name type="scientific">Pseudorhizobium pelagicum</name>
    <dbReference type="NCBI Taxonomy" id="1509405"/>
    <lineage>
        <taxon>Bacteria</taxon>
        <taxon>Pseudomonadati</taxon>
        <taxon>Pseudomonadota</taxon>
        <taxon>Alphaproteobacteria</taxon>
        <taxon>Hyphomicrobiales</taxon>
        <taxon>Rhizobiaceae</taxon>
        <taxon>Rhizobium/Agrobacterium group</taxon>
        <taxon>Pseudorhizobium</taxon>
    </lineage>
</organism>
<dbReference type="GO" id="GO:0016020">
    <property type="term" value="C:membrane"/>
    <property type="evidence" value="ECO:0007669"/>
    <property type="project" value="InterPro"/>
</dbReference>
<feature type="transmembrane region" description="Helical" evidence="1">
    <location>
        <begin position="35"/>
        <end position="53"/>
    </location>
</feature>
<feature type="transmembrane region" description="Helical" evidence="1">
    <location>
        <begin position="100"/>
        <end position="118"/>
    </location>
</feature>
<keyword evidence="1" id="KW-0812">Transmembrane</keyword>
<feature type="domain" description="EamA" evidence="2">
    <location>
        <begin position="6"/>
        <end position="140"/>
    </location>
</feature>
<feature type="transmembrane region" description="Helical" evidence="1">
    <location>
        <begin position="208"/>
        <end position="226"/>
    </location>
</feature>
<proteinExistence type="predicted"/>
<feature type="transmembrane region" description="Helical" evidence="1">
    <location>
        <begin position="152"/>
        <end position="170"/>
    </location>
</feature>
<gene>
    <name evidence="3" type="ORF">GV68_05550</name>
</gene>
<evidence type="ECO:0000259" key="2">
    <source>
        <dbReference type="Pfam" id="PF00892"/>
    </source>
</evidence>
<feature type="domain" description="EamA" evidence="2">
    <location>
        <begin position="152"/>
        <end position="277"/>
    </location>
</feature>
<dbReference type="InterPro" id="IPR037185">
    <property type="entry name" value="EmrE-like"/>
</dbReference>
<name>A0A922P1E9_9HYPH</name>
<feature type="transmembrane region" description="Helical" evidence="1">
    <location>
        <begin position="73"/>
        <end position="94"/>
    </location>
</feature>
<keyword evidence="1" id="KW-1133">Transmembrane helix</keyword>
<feature type="transmembrane region" description="Helical" evidence="1">
    <location>
        <begin position="182"/>
        <end position="202"/>
    </location>
</feature>
<evidence type="ECO:0000313" key="4">
    <source>
        <dbReference type="Proteomes" id="UP000052167"/>
    </source>
</evidence>
<accession>A0A922P1E9</accession>
<feature type="transmembrane region" description="Helical" evidence="1">
    <location>
        <begin position="235"/>
        <end position="256"/>
    </location>
</feature>
<dbReference type="PANTHER" id="PTHR22911:SF103">
    <property type="entry name" value="BLR2811 PROTEIN"/>
    <property type="match status" value="1"/>
</dbReference>
<dbReference type="OrthoDB" id="9815809at2"/>
<dbReference type="AlphaFoldDB" id="A0A922P1E9"/>
<keyword evidence="1" id="KW-0472">Membrane</keyword>
<dbReference type="Pfam" id="PF00892">
    <property type="entry name" value="EamA"/>
    <property type="match status" value="2"/>
</dbReference>
<protein>
    <submittedName>
        <fullName evidence="3">Membrane protein</fullName>
    </submittedName>
</protein>
<comment type="caution">
    <text evidence="3">The sequence shown here is derived from an EMBL/GenBank/DDBJ whole genome shotgun (WGS) entry which is preliminary data.</text>
</comment>
<dbReference type="SUPFAM" id="SSF103481">
    <property type="entry name" value="Multidrug resistance efflux transporter EmrE"/>
    <property type="match status" value="2"/>
</dbReference>
<evidence type="ECO:0000313" key="3">
    <source>
        <dbReference type="EMBL" id="KEQ06922.1"/>
    </source>
</evidence>
<dbReference type="RefSeq" id="WP_051776757.1">
    <property type="nucleotide sequence ID" value="NZ_CAJXID010000014.1"/>
</dbReference>
<feature type="transmembrane region" description="Helical" evidence="1">
    <location>
        <begin position="123"/>
        <end position="140"/>
    </location>
</feature>
<dbReference type="PANTHER" id="PTHR22911">
    <property type="entry name" value="ACYL-MALONYL CONDENSING ENZYME-RELATED"/>
    <property type="match status" value="1"/>
</dbReference>
<evidence type="ECO:0000256" key="1">
    <source>
        <dbReference type="SAM" id="Phobius"/>
    </source>
</evidence>
<dbReference type="InterPro" id="IPR000620">
    <property type="entry name" value="EamA_dom"/>
</dbReference>